<dbReference type="RefSeq" id="WP_145113577.1">
    <property type="nucleotide sequence ID" value="NZ_CP036349.1"/>
</dbReference>
<evidence type="ECO:0000256" key="1">
    <source>
        <dbReference type="ARBA" id="ARBA00006484"/>
    </source>
</evidence>
<evidence type="ECO:0000313" key="4">
    <source>
        <dbReference type="Proteomes" id="UP000316426"/>
    </source>
</evidence>
<keyword evidence="4" id="KW-1185">Reference proteome</keyword>
<accession>A0A518KAL8</accession>
<dbReference type="InterPro" id="IPR036291">
    <property type="entry name" value="NAD(P)-bd_dom_sf"/>
</dbReference>
<comment type="similarity">
    <text evidence="1">Belongs to the short-chain dehydrogenases/reductases (SDR) family.</text>
</comment>
<name>A0A518KAL8_9BACT</name>
<dbReference type="PANTHER" id="PTHR44196:SF1">
    <property type="entry name" value="DEHYDROGENASE_REDUCTASE SDR FAMILY MEMBER 7B"/>
    <property type="match status" value="1"/>
</dbReference>
<gene>
    <name evidence="3" type="primary">bdhA_1</name>
    <name evidence="3" type="ORF">Spa11_30390</name>
</gene>
<dbReference type="Proteomes" id="UP000316426">
    <property type="component" value="Chromosome"/>
</dbReference>
<dbReference type="SUPFAM" id="SSF51735">
    <property type="entry name" value="NAD(P)-binding Rossmann-fold domains"/>
    <property type="match status" value="1"/>
</dbReference>
<reference evidence="3 4" key="1">
    <citation type="submission" date="2019-02" db="EMBL/GenBank/DDBJ databases">
        <title>Deep-cultivation of Planctomycetes and their phenomic and genomic characterization uncovers novel biology.</title>
        <authorList>
            <person name="Wiegand S."/>
            <person name="Jogler M."/>
            <person name="Boedeker C."/>
            <person name="Pinto D."/>
            <person name="Vollmers J."/>
            <person name="Rivas-Marin E."/>
            <person name="Kohn T."/>
            <person name="Peeters S.H."/>
            <person name="Heuer A."/>
            <person name="Rast P."/>
            <person name="Oberbeckmann S."/>
            <person name="Bunk B."/>
            <person name="Jeske O."/>
            <person name="Meyerdierks A."/>
            <person name="Storesund J.E."/>
            <person name="Kallscheuer N."/>
            <person name="Luecker S."/>
            <person name="Lage O.M."/>
            <person name="Pohl T."/>
            <person name="Merkel B.J."/>
            <person name="Hornburger P."/>
            <person name="Mueller R.-W."/>
            <person name="Bruemmer F."/>
            <person name="Labrenz M."/>
            <person name="Spormann A.M."/>
            <person name="Op den Camp H."/>
            <person name="Overmann J."/>
            <person name="Amann R."/>
            <person name="Jetten M.S.M."/>
            <person name="Mascher T."/>
            <person name="Medema M.H."/>
            <person name="Devos D.P."/>
            <person name="Kaster A.-K."/>
            <person name="Ovreas L."/>
            <person name="Rohde M."/>
            <person name="Galperin M.Y."/>
            <person name="Jogler C."/>
        </authorList>
    </citation>
    <scope>NUCLEOTIDE SEQUENCE [LARGE SCALE GENOMIC DNA]</scope>
    <source>
        <strain evidence="3 4">Spa11</strain>
    </source>
</reference>
<dbReference type="AlphaFoldDB" id="A0A518KAL8"/>
<protein>
    <submittedName>
        <fullName evidence="3">D-beta-hydroxybutyrate dehydrogenase</fullName>
        <ecNumber evidence="3">1.1.1.30</ecNumber>
    </submittedName>
</protein>
<dbReference type="PRINTS" id="PR00081">
    <property type="entry name" value="GDHRDH"/>
</dbReference>
<dbReference type="GO" id="GO:0016020">
    <property type="term" value="C:membrane"/>
    <property type="evidence" value="ECO:0007669"/>
    <property type="project" value="TreeGrafter"/>
</dbReference>
<dbReference type="InterPro" id="IPR002347">
    <property type="entry name" value="SDR_fam"/>
</dbReference>
<dbReference type="PANTHER" id="PTHR44196">
    <property type="entry name" value="DEHYDROGENASE/REDUCTASE SDR FAMILY MEMBER 7B"/>
    <property type="match status" value="1"/>
</dbReference>
<evidence type="ECO:0000313" key="3">
    <source>
        <dbReference type="EMBL" id="QDV74830.1"/>
    </source>
</evidence>
<evidence type="ECO:0000256" key="2">
    <source>
        <dbReference type="ARBA" id="ARBA00023002"/>
    </source>
</evidence>
<dbReference type="GO" id="GO:0003858">
    <property type="term" value="F:3-hydroxybutyrate dehydrogenase activity"/>
    <property type="evidence" value="ECO:0007669"/>
    <property type="project" value="UniProtKB-EC"/>
</dbReference>
<dbReference type="KEGG" id="bmei:Spa11_30390"/>
<dbReference type="Pfam" id="PF00106">
    <property type="entry name" value="adh_short"/>
    <property type="match status" value="1"/>
</dbReference>
<dbReference type="EC" id="1.1.1.30" evidence="3"/>
<dbReference type="Gene3D" id="3.40.50.720">
    <property type="entry name" value="NAD(P)-binding Rossmann-like Domain"/>
    <property type="match status" value="1"/>
</dbReference>
<proteinExistence type="inferred from homology"/>
<dbReference type="EMBL" id="CP036349">
    <property type="protein sequence ID" value="QDV74830.1"/>
    <property type="molecule type" value="Genomic_DNA"/>
</dbReference>
<sequence length="275" mass="29032">MPTPSDQPETCRHALVTGASAGLGLAIAHAAARAGMAVTLVARDVGRLEAAYDRLTTLYPGQVAGRHSADLSEAGAPTHVVREAQREAPLDFVCHAAGLSTRGRIVETPRSEFERLMAINFFAAAELATALGEPFAERGGRLVLIGSLATRVAPAYLGAYPASKHPLSALAQQLRMELGPVGLKPLLVMPGPLARKDGGTRYDTQAEGLPEAARRPGGGAKVKAIDPDWLADRIVQAAIAGKSELIVPAKARLLFALSQLSPALGDWLLRRYMRV</sequence>
<keyword evidence="2 3" id="KW-0560">Oxidoreductase</keyword>
<organism evidence="3 4">
    <name type="scientific">Botrimarina mediterranea</name>
    <dbReference type="NCBI Taxonomy" id="2528022"/>
    <lineage>
        <taxon>Bacteria</taxon>
        <taxon>Pseudomonadati</taxon>
        <taxon>Planctomycetota</taxon>
        <taxon>Planctomycetia</taxon>
        <taxon>Pirellulales</taxon>
        <taxon>Lacipirellulaceae</taxon>
        <taxon>Botrimarina</taxon>
    </lineage>
</organism>